<dbReference type="InterPro" id="IPR012545">
    <property type="entry name" value="DUF1697"/>
</dbReference>
<dbReference type="Gene3D" id="3.30.70.1280">
    <property type="entry name" value="SP0830-like domains"/>
    <property type="match status" value="1"/>
</dbReference>
<keyword evidence="2" id="KW-1185">Reference proteome</keyword>
<dbReference type="PANTHER" id="PTHR36439:SF1">
    <property type="entry name" value="DUF1697 DOMAIN-CONTAINING PROTEIN"/>
    <property type="match status" value="1"/>
</dbReference>
<gene>
    <name evidence="1" type="ORF">RGB73_29695</name>
</gene>
<dbReference type="Proteomes" id="UP001256827">
    <property type="component" value="Chromosome"/>
</dbReference>
<dbReference type="SUPFAM" id="SSF160379">
    <property type="entry name" value="SP0830-like"/>
    <property type="match status" value="1"/>
</dbReference>
<evidence type="ECO:0000313" key="1">
    <source>
        <dbReference type="EMBL" id="WNC14786.1"/>
    </source>
</evidence>
<accession>A0ABY9T458</accession>
<evidence type="ECO:0000313" key="2">
    <source>
        <dbReference type="Proteomes" id="UP001256827"/>
    </source>
</evidence>
<proteinExistence type="predicted"/>
<protein>
    <submittedName>
        <fullName evidence="1">DUF1697 domain-containing protein</fullName>
    </submittedName>
</protein>
<organism evidence="1 2">
    <name type="scientific">Brevibacillus brevis</name>
    <name type="common">Bacillus brevis</name>
    <dbReference type="NCBI Taxonomy" id="1393"/>
    <lineage>
        <taxon>Bacteria</taxon>
        <taxon>Bacillati</taxon>
        <taxon>Bacillota</taxon>
        <taxon>Bacilli</taxon>
        <taxon>Bacillales</taxon>
        <taxon>Paenibacillaceae</taxon>
        <taxon>Brevibacillus</taxon>
    </lineage>
</organism>
<dbReference type="PIRSF" id="PIRSF008502">
    <property type="entry name" value="UCP008502"/>
    <property type="match status" value="1"/>
</dbReference>
<dbReference type="PANTHER" id="PTHR36439">
    <property type="entry name" value="BLL4334 PROTEIN"/>
    <property type="match status" value="1"/>
</dbReference>
<reference evidence="1 2" key="1">
    <citation type="submission" date="2023-09" db="EMBL/GenBank/DDBJ databases">
        <title>Complete Genome and Methylome dissection of Bacillus brevis NEB573 original source of BbsI restriction endonuclease.</title>
        <authorList>
            <person name="Fomenkov A."/>
            <person name="Roberts R.D."/>
        </authorList>
    </citation>
    <scope>NUCLEOTIDE SEQUENCE [LARGE SCALE GENOMIC DNA]</scope>
    <source>
        <strain evidence="1 2">NEB573</strain>
    </source>
</reference>
<sequence length="190" mass="20811">MANSKTVYIALLRGINVGGKNKIKMAELRSALENIGLFRVKTYIQSGNVLFVSEDDEDTLRKRMEEEIASSFGITLTVVLRTAEELQRIVENCPFSDELIEEAAASAVGESLYVALLPEAPPPSGVDKLAAAENGNDLYEIAGRDVYLLFRQSVRDAKLSANLAKLGVPATVRNWNTMSKLAAMTREMEA</sequence>
<dbReference type="Pfam" id="PF08002">
    <property type="entry name" value="DUF1697"/>
    <property type="match status" value="1"/>
</dbReference>
<dbReference type="RefSeq" id="WP_310767461.1">
    <property type="nucleotide sequence ID" value="NZ_CP134050.1"/>
</dbReference>
<dbReference type="EMBL" id="CP134050">
    <property type="protein sequence ID" value="WNC14786.1"/>
    <property type="molecule type" value="Genomic_DNA"/>
</dbReference>
<name>A0ABY9T458_BREBE</name>